<dbReference type="InterPro" id="IPR020476">
    <property type="entry name" value="Nudix_hydrolase"/>
</dbReference>
<evidence type="ECO:0000313" key="6">
    <source>
        <dbReference type="Proteomes" id="UP000177943"/>
    </source>
</evidence>
<dbReference type="PROSITE" id="PS51462">
    <property type="entry name" value="NUDIX"/>
    <property type="match status" value="1"/>
</dbReference>
<evidence type="ECO:0000256" key="3">
    <source>
        <dbReference type="SAM" id="MobiDB-lite"/>
    </source>
</evidence>
<dbReference type="Proteomes" id="UP000177943">
    <property type="component" value="Unassembled WGS sequence"/>
</dbReference>
<dbReference type="AlphaFoldDB" id="A0A1G2MRX0"/>
<dbReference type="Gene3D" id="3.90.79.10">
    <property type="entry name" value="Nucleoside Triphosphate Pyrophosphohydrolase"/>
    <property type="match status" value="1"/>
</dbReference>
<evidence type="ECO:0000256" key="2">
    <source>
        <dbReference type="RuleBase" id="RU003476"/>
    </source>
</evidence>
<dbReference type="InterPro" id="IPR020084">
    <property type="entry name" value="NUDIX_hydrolase_CS"/>
</dbReference>
<dbReference type="InterPro" id="IPR000086">
    <property type="entry name" value="NUDIX_hydrolase_dom"/>
</dbReference>
<evidence type="ECO:0000313" key="5">
    <source>
        <dbReference type="EMBL" id="OHA25752.1"/>
    </source>
</evidence>
<dbReference type="PRINTS" id="PR00502">
    <property type="entry name" value="NUDIXFAMILY"/>
</dbReference>
<dbReference type="Pfam" id="PF00293">
    <property type="entry name" value="NUDIX"/>
    <property type="match status" value="1"/>
</dbReference>
<name>A0A1G2MRX0_9BACT</name>
<comment type="caution">
    <text evidence="5">The sequence shown here is derived from an EMBL/GenBank/DDBJ whole genome shotgun (WGS) entry which is preliminary data.</text>
</comment>
<feature type="domain" description="Nudix hydrolase" evidence="4">
    <location>
        <begin position="5"/>
        <end position="139"/>
    </location>
</feature>
<dbReference type="GO" id="GO:0006203">
    <property type="term" value="P:dGTP catabolic process"/>
    <property type="evidence" value="ECO:0007669"/>
    <property type="project" value="TreeGrafter"/>
</dbReference>
<dbReference type="PANTHER" id="PTHR16099">
    <property type="entry name" value="8-OXO-DGTP DIPHOSPHATES NUDT15"/>
    <property type="match status" value="1"/>
</dbReference>
<dbReference type="SUPFAM" id="SSF55811">
    <property type="entry name" value="Nudix"/>
    <property type="match status" value="1"/>
</dbReference>
<accession>A0A1G2MRX0</accession>
<protein>
    <recommendedName>
        <fullName evidence="4">Nudix hydrolase domain-containing protein</fullName>
    </recommendedName>
</protein>
<feature type="region of interest" description="Disordered" evidence="3">
    <location>
        <begin position="26"/>
        <end position="47"/>
    </location>
</feature>
<dbReference type="InterPro" id="IPR015797">
    <property type="entry name" value="NUDIX_hydrolase-like_dom_sf"/>
</dbReference>
<comment type="similarity">
    <text evidence="2">Belongs to the Nudix hydrolase family.</text>
</comment>
<sequence length="145" mass="16392">MPNKKVGVGFGVMMMKGNKILLGRRHADPEKADSELSGEGTWTMPGGKLEFGESFEEGAKREVHEETGMQLKDAKVICVNNDKTNDAHFVTIGLFSDNFEGEPKVMEPDEIVEWKWFPLNEFPSPLFFPSAKILENYKKSLFYIS</sequence>
<dbReference type="GO" id="GO:0035539">
    <property type="term" value="F:8-oxo-7,8-dihydrodeoxyguanosine triphosphate pyrophosphatase activity"/>
    <property type="evidence" value="ECO:0007669"/>
    <property type="project" value="TreeGrafter"/>
</dbReference>
<organism evidence="5 6">
    <name type="scientific">Candidatus Taylorbacteria bacterium RIFCSPHIGHO2_02_FULL_45_35</name>
    <dbReference type="NCBI Taxonomy" id="1802311"/>
    <lineage>
        <taxon>Bacteria</taxon>
        <taxon>Candidatus Tayloriibacteriota</taxon>
    </lineage>
</organism>
<evidence type="ECO:0000256" key="1">
    <source>
        <dbReference type="ARBA" id="ARBA00022801"/>
    </source>
</evidence>
<evidence type="ECO:0000259" key="4">
    <source>
        <dbReference type="PROSITE" id="PS51462"/>
    </source>
</evidence>
<dbReference type="EMBL" id="MHRP01000045">
    <property type="protein sequence ID" value="OHA25752.1"/>
    <property type="molecule type" value="Genomic_DNA"/>
</dbReference>
<dbReference type="GO" id="GO:0005829">
    <property type="term" value="C:cytosol"/>
    <property type="evidence" value="ECO:0007669"/>
    <property type="project" value="TreeGrafter"/>
</dbReference>
<proteinExistence type="inferred from homology"/>
<dbReference type="CDD" id="cd04678">
    <property type="entry name" value="NUDIX_MTH2_Nudt15"/>
    <property type="match status" value="1"/>
</dbReference>
<keyword evidence="1 2" id="KW-0378">Hydrolase</keyword>
<dbReference type="PROSITE" id="PS00893">
    <property type="entry name" value="NUDIX_BOX"/>
    <property type="match status" value="1"/>
</dbReference>
<reference evidence="5 6" key="1">
    <citation type="journal article" date="2016" name="Nat. Commun.">
        <title>Thousands of microbial genomes shed light on interconnected biogeochemical processes in an aquifer system.</title>
        <authorList>
            <person name="Anantharaman K."/>
            <person name="Brown C.T."/>
            <person name="Hug L.A."/>
            <person name="Sharon I."/>
            <person name="Castelle C.J."/>
            <person name="Probst A.J."/>
            <person name="Thomas B.C."/>
            <person name="Singh A."/>
            <person name="Wilkins M.J."/>
            <person name="Karaoz U."/>
            <person name="Brodie E.L."/>
            <person name="Williams K.H."/>
            <person name="Hubbard S.S."/>
            <person name="Banfield J.F."/>
        </authorList>
    </citation>
    <scope>NUCLEOTIDE SEQUENCE [LARGE SCALE GENOMIC DNA]</scope>
</reference>
<gene>
    <name evidence="5" type="ORF">A3D56_02355</name>
</gene>
<dbReference type="PANTHER" id="PTHR16099:SF5">
    <property type="entry name" value="NUCLEOTIDE TRIPHOSPHATE DIPHOSPHATASE NUDT15"/>
    <property type="match status" value="1"/>
</dbReference>